<proteinExistence type="predicted"/>
<name>A0A165DI13_9BASI</name>
<organism evidence="2 3">
    <name type="scientific">Calocera cornea HHB12733</name>
    <dbReference type="NCBI Taxonomy" id="1353952"/>
    <lineage>
        <taxon>Eukaryota</taxon>
        <taxon>Fungi</taxon>
        <taxon>Dikarya</taxon>
        <taxon>Basidiomycota</taxon>
        <taxon>Agaricomycotina</taxon>
        <taxon>Dacrymycetes</taxon>
        <taxon>Dacrymycetales</taxon>
        <taxon>Dacrymycetaceae</taxon>
        <taxon>Calocera</taxon>
    </lineage>
</organism>
<evidence type="ECO:0000256" key="1">
    <source>
        <dbReference type="SAM" id="MobiDB-lite"/>
    </source>
</evidence>
<evidence type="ECO:0000313" key="2">
    <source>
        <dbReference type="EMBL" id="KZT52841.1"/>
    </source>
</evidence>
<evidence type="ECO:0000313" key="3">
    <source>
        <dbReference type="Proteomes" id="UP000076842"/>
    </source>
</evidence>
<keyword evidence="3" id="KW-1185">Reference proteome</keyword>
<dbReference type="InParanoid" id="A0A165DI13"/>
<gene>
    <name evidence="2" type="ORF">CALCODRAFT_76705</name>
</gene>
<feature type="region of interest" description="Disordered" evidence="1">
    <location>
        <begin position="65"/>
        <end position="108"/>
    </location>
</feature>
<feature type="compositionally biased region" description="Pro residues" evidence="1">
    <location>
        <begin position="81"/>
        <end position="91"/>
    </location>
</feature>
<accession>A0A165DI13</accession>
<dbReference type="EMBL" id="KV424054">
    <property type="protein sequence ID" value="KZT52841.1"/>
    <property type="molecule type" value="Genomic_DNA"/>
</dbReference>
<reference evidence="2 3" key="1">
    <citation type="journal article" date="2016" name="Mol. Biol. Evol.">
        <title>Comparative Genomics of Early-Diverging Mushroom-Forming Fungi Provides Insights into the Origins of Lignocellulose Decay Capabilities.</title>
        <authorList>
            <person name="Nagy L.G."/>
            <person name="Riley R."/>
            <person name="Tritt A."/>
            <person name="Adam C."/>
            <person name="Daum C."/>
            <person name="Floudas D."/>
            <person name="Sun H."/>
            <person name="Yadav J.S."/>
            <person name="Pangilinan J."/>
            <person name="Larsson K.H."/>
            <person name="Matsuura K."/>
            <person name="Barry K."/>
            <person name="Labutti K."/>
            <person name="Kuo R."/>
            <person name="Ohm R.A."/>
            <person name="Bhattacharya S.S."/>
            <person name="Shirouzu T."/>
            <person name="Yoshinaga Y."/>
            <person name="Martin F.M."/>
            <person name="Grigoriev I.V."/>
            <person name="Hibbett D.S."/>
        </authorList>
    </citation>
    <scope>NUCLEOTIDE SEQUENCE [LARGE SCALE GENOMIC DNA]</scope>
    <source>
        <strain evidence="2 3">HHB12733</strain>
    </source>
</reference>
<protein>
    <submittedName>
        <fullName evidence="2">Uncharacterized protein</fullName>
    </submittedName>
</protein>
<dbReference type="AlphaFoldDB" id="A0A165DI13"/>
<feature type="region of interest" description="Disordered" evidence="1">
    <location>
        <begin position="19"/>
        <end position="39"/>
    </location>
</feature>
<feature type="compositionally biased region" description="Basic and acidic residues" evidence="1">
    <location>
        <begin position="19"/>
        <end position="29"/>
    </location>
</feature>
<dbReference type="Proteomes" id="UP000076842">
    <property type="component" value="Unassembled WGS sequence"/>
</dbReference>
<sequence>MRMQPSFLPPEVAARDRTHPLASRWDSRPAHVPSPFPLRPSPVALRTLSTHICIHVHKCTNVHVHRTPTPTPARPPRCCRPTPPPSSPARPPRCCRPTPPPSSPARRLDHFNFNFDLAQLIKPKAPRPC</sequence>